<dbReference type="Proteomes" id="UP000017148">
    <property type="component" value="Unassembled WGS sequence"/>
</dbReference>
<dbReference type="PATRIC" id="fig|1313304.3.peg.1809"/>
<dbReference type="STRING" id="1313304.CALK_1902"/>
<dbReference type="GO" id="GO:0009294">
    <property type="term" value="P:DNA-mediated transformation"/>
    <property type="evidence" value="ECO:0007669"/>
    <property type="project" value="InterPro"/>
</dbReference>
<accession>U7D3V7</accession>
<dbReference type="EMBL" id="ASJR01000017">
    <property type="protein sequence ID" value="ERP31189.1"/>
    <property type="molecule type" value="Genomic_DNA"/>
</dbReference>
<dbReference type="Pfam" id="PF02481">
    <property type="entry name" value="DNA_processg_A"/>
    <property type="match status" value="1"/>
</dbReference>
<evidence type="ECO:0000259" key="2">
    <source>
        <dbReference type="Pfam" id="PF02481"/>
    </source>
</evidence>
<dbReference type="InterPro" id="IPR057666">
    <property type="entry name" value="DrpA_SLOG"/>
</dbReference>
<gene>
    <name evidence="3" type="ORF">CALK_1902</name>
</gene>
<evidence type="ECO:0000313" key="4">
    <source>
        <dbReference type="Proteomes" id="UP000017148"/>
    </source>
</evidence>
<name>U7D3V7_9BACT</name>
<dbReference type="SUPFAM" id="SSF102405">
    <property type="entry name" value="MCP/YpsA-like"/>
    <property type="match status" value="1"/>
</dbReference>
<protein>
    <submittedName>
        <fullName evidence="3">DNA protecting protein DprA</fullName>
    </submittedName>
</protein>
<reference evidence="3 4" key="1">
    <citation type="journal article" date="2013" name="Environ. Microbiol.">
        <title>Genome analysis of Chitinivibrio alkaliphilus gen. nov., sp. nov., a novel extremely haloalkaliphilic anaerobic chitinolytic bacterium from the candidate phylum Termite Group 3.</title>
        <authorList>
            <person name="Sorokin D.Y."/>
            <person name="Gumerov V.M."/>
            <person name="Rakitin A.L."/>
            <person name="Beletsky A.V."/>
            <person name="Damste J.S."/>
            <person name="Muyzer G."/>
            <person name="Mardanov A.V."/>
            <person name="Ravin N.V."/>
        </authorList>
    </citation>
    <scope>NUCLEOTIDE SEQUENCE [LARGE SCALE GENOMIC DNA]</scope>
    <source>
        <strain evidence="3 4">ACht1</strain>
    </source>
</reference>
<comment type="similarity">
    <text evidence="1">Belongs to the DprA/Smf family.</text>
</comment>
<keyword evidence="4" id="KW-1185">Reference proteome</keyword>
<dbReference type="OrthoDB" id="9785707at2"/>
<evidence type="ECO:0000256" key="1">
    <source>
        <dbReference type="ARBA" id="ARBA00006525"/>
    </source>
</evidence>
<sequence length="375" mass="40661">MDKEERARVALSLVEGVGPRRIEKIRAAYGAIAPIFTCSSSRKKQLLTSRVAQHISPSLLDEADRVCSWCFSYGITLVFPEDPAYPQLLRNSPDPPFVLYVMGDTAALSRPSVSIVGTRTPSSYGREVAANIARQAVARGYGVVSGLAHGIDGVAHEQALEGGTTVAVLANGLDRIYPAGHRHLAVRIRRQGALVTEYPPGRGGKPYMFLRRNRIISALTMATVVVEAGEKSGALSTAHNALEQNRDVYAVPGSIFSAQSRGTNTLLRHGATPYLDGDSFFSSMDAMYGNPTGQTISDAGTSASVITPVDSLSLENFTGAARKIMTLLKASPQGLRLDQFMEEIDRHEELFSTLLQLEMDEHIIQEGGQVYRLQR</sequence>
<proteinExistence type="inferred from homology"/>
<dbReference type="AlphaFoldDB" id="U7D3V7"/>
<dbReference type="PANTHER" id="PTHR43022">
    <property type="entry name" value="PROTEIN SMF"/>
    <property type="match status" value="1"/>
</dbReference>
<dbReference type="PANTHER" id="PTHR43022:SF1">
    <property type="entry name" value="PROTEIN SMF"/>
    <property type="match status" value="1"/>
</dbReference>
<dbReference type="NCBIfam" id="TIGR00732">
    <property type="entry name" value="dprA"/>
    <property type="match status" value="1"/>
</dbReference>
<dbReference type="Gene3D" id="3.40.50.450">
    <property type="match status" value="1"/>
</dbReference>
<feature type="domain" description="Smf/DprA SLOG" evidence="2">
    <location>
        <begin position="77"/>
        <end position="282"/>
    </location>
</feature>
<comment type="caution">
    <text evidence="3">The sequence shown here is derived from an EMBL/GenBank/DDBJ whole genome shotgun (WGS) entry which is preliminary data.</text>
</comment>
<dbReference type="InterPro" id="IPR003488">
    <property type="entry name" value="DprA"/>
</dbReference>
<organism evidence="3 4">
    <name type="scientific">Chitinivibrio alkaliphilus ACht1</name>
    <dbReference type="NCBI Taxonomy" id="1313304"/>
    <lineage>
        <taxon>Bacteria</taxon>
        <taxon>Pseudomonadati</taxon>
        <taxon>Fibrobacterota</taxon>
        <taxon>Chitinivibrionia</taxon>
        <taxon>Chitinivibrionales</taxon>
        <taxon>Chitinivibrionaceae</taxon>
        <taxon>Chitinivibrio</taxon>
    </lineage>
</organism>
<dbReference type="eggNOG" id="COG0758">
    <property type="taxonomic scope" value="Bacteria"/>
</dbReference>
<evidence type="ECO:0000313" key="3">
    <source>
        <dbReference type="EMBL" id="ERP31189.1"/>
    </source>
</evidence>
<dbReference type="RefSeq" id="WP_022637327.1">
    <property type="nucleotide sequence ID" value="NZ_ASJR01000017.1"/>
</dbReference>